<feature type="transmembrane region" description="Helical" evidence="1">
    <location>
        <begin position="39"/>
        <end position="60"/>
    </location>
</feature>
<sequence>AGVSVEEVEEMLNNDQSNMVTVQFDPILALGQSKQTLSWIWYVIHCLLLLSMALIIPIGLHVEWCKAHARAHQYQEELKLQVDLCQNISAALRDGLEAYRKEQSGIKAERAQVWEAEWLPIRV</sequence>
<keyword evidence="3" id="KW-1185">Reference proteome</keyword>
<dbReference type="EMBL" id="ML769633">
    <property type="protein sequence ID" value="KAE9391189.1"/>
    <property type="molecule type" value="Genomic_DNA"/>
</dbReference>
<accession>A0A6A4GZ43</accession>
<dbReference type="OrthoDB" id="3263473at2759"/>
<feature type="non-terminal residue" evidence="2">
    <location>
        <position position="1"/>
    </location>
</feature>
<reference evidence="2" key="1">
    <citation type="journal article" date="2019" name="Environ. Microbiol.">
        <title>Fungal ecological strategies reflected in gene transcription - a case study of two litter decomposers.</title>
        <authorList>
            <person name="Barbi F."/>
            <person name="Kohler A."/>
            <person name="Barry K."/>
            <person name="Baskaran P."/>
            <person name="Daum C."/>
            <person name="Fauchery L."/>
            <person name="Ihrmark K."/>
            <person name="Kuo A."/>
            <person name="LaButti K."/>
            <person name="Lipzen A."/>
            <person name="Morin E."/>
            <person name="Grigoriev I.V."/>
            <person name="Henrissat B."/>
            <person name="Lindahl B."/>
            <person name="Martin F."/>
        </authorList>
    </citation>
    <scope>NUCLEOTIDE SEQUENCE</scope>
    <source>
        <strain evidence="2">JB14</strain>
    </source>
</reference>
<evidence type="ECO:0000313" key="3">
    <source>
        <dbReference type="Proteomes" id="UP000799118"/>
    </source>
</evidence>
<keyword evidence="1" id="KW-1133">Transmembrane helix</keyword>
<keyword evidence="1" id="KW-0812">Transmembrane</keyword>
<keyword evidence="1" id="KW-0472">Membrane</keyword>
<dbReference type="Proteomes" id="UP000799118">
    <property type="component" value="Unassembled WGS sequence"/>
</dbReference>
<proteinExistence type="predicted"/>
<evidence type="ECO:0000256" key="1">
    <source>
        <dbReference type="SAM" id="Phobius"/>
    </source>
</evidence>
<protein>
    <submittedName>
        <fullName evidence="2">Uncharacterized protein</fullName>
    </submittedName>
</protein>
<organism evidence="2 3">
    <name type="scientific">Gymnopus androsaceus JB14</name>
    <dbReference type="NCBI Taxonomy" id="1447944"/>
    <lineage>
        <taxon>Eukaryota</taxon>
        <taxon>Fungi</taxon>
        <taxon>Dikarya</taxon>
        <taxon>Basidiomycota</taxon>
        <taxon>Agaricomycotina</taxon>
        <taxon>Agaricomycetes</taxon>
        <taxon>Agaricomycetidae</taxon>
        <taxon>Agaricales</taxon>
        <taxon>Marasmiineae</taxon>
        <taxon>Omphalotaceae</taxon>
        <taxon>Gymnopus</taxon>
    </lineage>
</organism>
<evidence type="ECO:0000313" key="2">
    <source>
        <dbReference type="EMBL" id="KAE9391189.1"/>
    </source>
</evidence>
<gene>
    <name evidence="2" type="ORF">BT96DRAFT_832408</name>
</gene>
<name>A0A6A4GZ43_9AGAR</name>
<dbReference type="AlphaFoldDB" id="A0A6A4GZ43"/>